<dbReference type="Proteomes" id="UP000594638">
    <property type="component" value="Unassembled WGS sequence"/>
</dbReference>
<proteinExistence type="predicted"/>
<feature type="region of interest" description="Disordered" evidence="1">
    <location>
        <begin position="40"/>
        <end position="80"/>
    </location>
</feature>
<evidence type="ECO:0000313" key="2">
    <source>
        <dbReference type="EMBL" id="CAA2966764.1"/>
    </source>
</evidence>
<feature type="compositionally biased region" description="Low complexity" evidence="1">
    <location>
        <begin position="40"/>
        <end position="50"/>
    </location>
</feature>
<protein>
    <submittedName>
        <fullName evidence="2">Uncharacterized protein</fullName>
    </submittedName>
</protein>
<evidence type="ECO:0000313" key="3">
    <source>
        <dbReference type="Proteomes" id="UP000594638"/>
    </source>
</evidence>
<evidence type="ECO:0000256" key="1">
    <source>
        <dbReference type="SAM" id="MobiDB-lite"/>
    </source>
</evidence>
<comment type="caution">
    <text evidence="2">The sequence shown here is derived from an EMBL/GenBank/DDBJ whole genome shotgun (WGS) entry which is preliminary data.</text>
</comment>
<reference evidence="2 3" key="1">
    <citation type="submission" date="2019-12" db="EMBL/GenBank/DDBJ databases">
        <authorList>
            <person name="Alioto T."/>
            <person name="Alioto T."/>
            <person name="Gomez Garrido J."/>
        </authorList>
    </citation>
    <scope>NUCLEOTIDE SEQUENCE [LARGE SCALE GENOMIC DNA]</scope>
</reference>
<accession>A0A8S0QRA2</accession>
<dbReference type="Gramene" id="OE9A083688T1">
    <property type="protein sequence ID" value="OE9A083688C1"/>
    <property type="gene ID" value="OE9A083688"/>
</dbReference>
<name>A0A8S0QRA2_OLEEU</name>
<organism evidence="2 3">
    <name type="scientific">Olea europaea subsp. europaea</name>
    <dbReference type="NCBI Taxonomy" id="158383"/>
    <lineage>
        <taxon>Eukaryota</taxon>
        <taxon>Viridiplantae</taxon>
        <taxon>Streptophyta</taxon>
        <taxon>Embryophyta</taxon>
        <taxon>Tracheophyta</taxon>
        <taxon>Spermatophyta</taxon>
        <taxon>Magnoliopsida</taxon>
        <taxon>eudicotyledons</taxon>
        <taxon>Gunneridae</taxon>
        <taxon>Pentapetalae</taxon>
        <taxon>asterids</taxon>
        <taxon>lamiids</taxon>
        <taxon>Lamiales</taxon>
        <taxon>Oleaceae</taxon>
        <taxon>Oleeae</taxon>
        <taxon>Olea</taxon>
    </lineage>
</organism>
<dbReference type="EMBL" id="CACTIH010001868">
    <property type="protein sequence ID" value="CAA2966764.1"/>
    <property type="molecule type" value="Genomic_DNA"/>
</dbReference>
<gene>
    <name evidence="2" type="ORF">OLEA9_A083688</name>
</gene>
<dbReference type="AlphaFoldDB" id="A0A8S0QRA2"/>
<feature type="compositionally biased region" description="Basic and acidic residues" evidence="1">
    <location>
        <begin position="65"/>
        <end position="75"/>
    </location>
</feature>
<feature type="region of interest" description="Disordered" evidence="1">
    <location>
        <begin position="1"/>
        <end position="22"/>
    </location>
</feature>
<sequence length="159" mass="17595">MPKWLVADSKHPTTSAPPPNRLLHQTTATTTLLQHYTRSRSTTANTTSSAIPHHYNTKPTTTVKETNHHNNEKQTPDPVTHAARRPYNHSNAASPRCASLLRLAARSSCSSSAVYSNKLESALRSFDDRSIVLLRLESPSVMHHYARRLAATVEEFGTG</sequence>
<keyword evidence="3" id="KW-1185">Reference proteome</keyword>